<feature type="non-terminal residue" evidence="1">
    <location>
        <position position="110"/>
    </location>
</feature>
<accession>A0ABN9XSZ2</accession>
<comment type="caution">
    <text evidence="1">The sequence shown here is derived from an EMBL/GenBank/DDBJ whole genome shotgun (WGS) entry which is preliminary data.</text>
</comment>
<proteinExistence type="predicted"/>
<evidence type="ECO:0000313" key="2">
    <source>
        <dbReference type="Proteomes" id="UP001189429"/>
    </source>
</evidence>
<name>A0ABN9XSZ2_9DINO</name>
<sequence length="110" mass="11811">MLGHCGLRSVRVRRQALAAAALCATPLRPQAFAAAAAARSRGAPSRAACPRVLLRATHAIASSEGIWQELYFALRDKDTLEVMGLTAGGGKKLFKRMKDGDIDFVDFLLV</sequence>
<reference evidence="1" key="1">
    <citation type="submission" date="2023-10" db="EMBL/GenBank/DDBJ databases">
        <authorList>
            <person name="Chen Y."/>
            <person name="Shah S."/>
            <person name="Dougan E. K."/>
            <person name="Thang M."/>
            <person name="Chan C."/>
        </authorList>
    </citation>
    <scope>NUCLEOTIDE SEQUENCE [LARGE SCALE GENOMIC DNA]</scope>
</reference>
<organism evidence="1 2">
    <name type="scientific">Prorocentrum cordatum</name>
    <dbReference type="NCBI Taxonomy" id="2364126"/>
    <lineage>
        <taxon>Eukaryota</taxon>
        <taxon>Sar</taxon>
        <taxon>Alveolata</taxon>
        <taxon>Dinophyceae</taxon>
        <taxon>Prorocentrales</taxon>
        <taxon>Prorocentraceae</taxon>
        <taxon>Prorocentrum</taxon>
    </lineage>
</organism>
<gene>
    <name evidence="1" type="ORF">PCOR1329_LOCUS78604</name>
</gene>
<keyword evidence="2" id="KW-1185">Reference proteome</keyword>
<dbReference type="EMBL" id="CAUYUJ010020974">
    <property type="protein sequence ID" value="CAK0901747.1"/>
    <property type="molecule type" value="Genomic_DNA"/>
</dbReference>
<evidence type="ECO:0000313" key="1">
    <source>
        <dbReference type="EMBL" id="CAK0901747.1"/>
    </source>
</evidence>
<dbReference type="Proteomes" id="UP001189429">
    <property type="component" value="Unassembled WGS sequence"/>
</dbReference>
<protein>
    <submittedName>
        <fullName evidence="1">Uncharacterized protein</fullName>
    </submittedName>
</protein>